<dbReference type="InterPro" id="IPR013815">
    <property type="entry name" value="ATP_grasp_subdomain_1"/>
</dbReference>
<keyword evidence="6 16" id="KW-0808">Transferase</keyword>
<dbReference type="Pfam" id="PF00391">
    <property type="entry name" value="PEP-utilizers"/>
    <property type="match status" value="1"/>
</dbReference>
<dbReference type="Gene3D" id="3.20.20.60">
    <property type="entry name" value="Phosphoenolpyruvate-binding domains"/>
    <property type="match status" value="1"/>
</dbReference>
<dbReference type="EMBL" id="JBELQC010000001">
    <property type="protein sequence ID" value="MFL9840995.1"/>
    <property type="molecule type" value="Genomic_DNA"/>
</dbReference>
<keyword evidence="11" id="KW-0460">Magnesium</keyword>
<keyword evidence="7" id="KW-0479">Metal-binding</keyword>
<sequence length="887" mass="96149">MTRYVYRFGGSVDDGGNQDKNLLGGKGANLDGMAGIGLPVPPGFTISTEMCTRYYDEGEQFPDSLRGEVADGIAHIEGLTGKRFGDAADPLLVSVRSGARVSMPGMMDTVLNLGLNDQTVVGLATISGDDRFAWDSYRRFIQMYADVVLELDHARFEEALEIAKEDNGYDLDTELTAKDWQKLVEEYKALVQELWGKPFPQDVHDQLWGAVGAVFGSWQSERAKVYRRLNDIPGGWGTAVNVQAMVFGNMGETSATGVAFTRDPSTGENAYYGEFLINAQGEDVVAGIRTPQYLTRAARERAGAKPLSMEEAMPEVYAQLAAVFETLEKHYRDMQDIEFTVERGKLWMLQTRSGKRTAKAALKIAIDMANEGLITREEAILRVDPAALDQLLHPTLDPDAPRDVLTKGLPASPGAASGIAVFDSDTAEKRAHAGDAVILVRVETSPEDIHGMHAAKGILTARGGMTSHAAVVARGMGRPCVSGAGTLSIKAAEGIARIGSREIREGDLITIDGTTGEVMAGEVPTIQPELAGDFGTLMVWADEVRRLKVRTNAETPLDCRTAREFGAEGIGLCRTEHMFFDAARITAVRQMILASDEAGRRAALDKLLPEQRADFTEIFEVMAGLPCTIRLLDPPLHEFLPHEEAEFAEVASAAGLDVETLRRRAAELHEFNPMLGHRGCRLGVTYPEIYEMQARAIFEAACDVAEKSGAAPVPEVMIPLVGTRRELELMKIVVDKAAQAVFAEKGRTIEYLVGTMIELPRAALRAGEIAEVGEFFSFGTNDLTQTTLGVSRDDAGRFLTTYVEKGIYARDPFVSIDVEGVGELIQIAAERGRATRPDIKLGICGEHGGDPASIAFCEATGLDYVSASPYRVPIARLAAAQAALKAR</sequence>
<dbReference type="InterPro" id="IPR002192">
    <property type="entry name" value="PPDK_AMP/ATP-bd"/>
</dbReference>
<evidence type="ECO:0000256" key="11">
    <source>
        <dbReference type="ARBA" id="ARBA00022842"/>
    </source>
</evidence>
<dbReference type="PANTHER" id="PTHR22931:SF9">
    <property type="entry name" value="PYRUVATE, PHOSPHATE DIKINASE 1, CHLOROPLASTIC"/>
    <property type="match status" value="1"/>
</dbReference>
<keyword evidence="16" id="KW-0670">Pyruvate</keyword>
<evidence type="ECO:0000259" key="15">
    <source>
        <dbReference type="Pfam" id="PF02896"/>
    </source>
</evidence>
<dbReference type="InterPro" id="IPR040442">
    <property type="entry name" value="Pyrv_kinase-like_dom_sf"/>
</dbReference>
<dbReference type="NCBIfam" id="TIGR01828">
    <property type="entry name" value="pyru_phos_dikin"/>
    <property type="match status" value="1"/>
</dbReference>
<keyword evidence="10" id="KW-0067">ATP-binding</keyword>
<dbReference type="InterPro" id="IPR010121">
    <property type="entry name" value="Pyruvate_phosphate_dikinase"/>
</dbReference>
<dbReference type="PANTHER" id="PTHR22931">
    <property type="entry name" value="PHOSPHOENOLPYRUVATE DIKINASE-RELATED"/>
    <property type="match status" value="1"/>
</dbReference>
<feature type="domain" description="Pyruvate phosphate dikinase AMP/ATP-binding" evidence="14">
    <location>
        <begin position="318"/>
        <end position="371"/>
    </location>
</feature>
<organism evidence="16 17">
    <name type="scientific">Sphingomonas plantiphila</name>
    <dbReference type="NCBI Taxonomy" id="3163295"/>
    <lineage>
        <taxon>Bacteria</taxon>
        <taxon>Pseudomonadati</taxon>
        <taxon>Pseudomonadota</taxon>
        <taxon>Alphaproteobacteria</taxon>
        <taxon>Sphingomonadales</taxon>
        <taxon>Sphingomonadaceae</taxon>
        <taxon>Sphingomonas</taxon>
    </lineage>
</organism>
<comment type="cofactor">
    <cofactor evidence="1 12">
        <name>Mg(2+)</name>
        <dbReference type="ChEBI" id="CHEBI:18420"/>
    </cofactor>
</comment>
<feature type="domain" description="PEP-utilising enzyme mobile" evidence="13">
    <location>
        <begin position="436"/>
        <end position="516"/>
    </location>
</feature>
<evidence type="ECO:0000256" key="1">
    <source>
        <dbReference type="ARBA" id="ARBA00001946"/>
    </source>
</evidence>
<dbReference type="Gene3D" id="3.50.30.10">
    <property type="entry name" value="Phosphohistidine domain"/>
    <property type="match status" value="1"/>
</dbReference>
<keyword evidence="17" id="KW-1185">Reference proteome</keyword>
<protein>
    <recommendedName>
        <fullName evidence="5 12">Pyruvate, phosphate dikinase</fullName>
        <ecNumber evidence="4 12">2.7.9.1</ecNumber>
    </recommendedName>
</protein>
<gene>
    <name evidence="16" type="primary">ppdK</name>
    <name evidence="16" type="ORF">ABS767_08485</name>
</gene>
<comment type="caution">
    <text evidence="16">The sequence shown here is derived from an EMBL/GenBank/DDBJ whole genome shotgun (WGS) entry which is preliminary data.</text>
</comment>
<evidence type="ECO:0000256" key="8">
    <source>
        <dbReference type="ARBA" id="ARBA00022741"/>
    </source>
</evidence>
<dbReference type="Gene3D" id="3.30.470.20">
    <property type="entry name" value="ATP-grasp fold, B domain"/>
    <property type="match status" value="1"/>
</dbReference>
<evidence type="ECO:0000259" key="14">
    <source>
        <dbReference type="Pfam" id="PF01326"/>
    </source>
</evidence>
<dbReference type="PROSITE" id="PS00742">
    <property type="entry name" value="PEP_ENZYMES_2"/>
    <property type="match status" value="1"/>
</dbReference>
<dbReference type="InterPro" id="IPR015813">
    <property type="entry name" value="Pyrv/PenolPyrv_kinase-like_dom"/>
</dbReference>
<dbReference type="SUPFAM" id="SSF51621">
    <property type="entry name" value="Phosphoenolpyruvate/pyruvate domain"/>
    <property type="match status" value="1"/>
</dbReference>
<keyword evidence="8" id="KW-0547">Nucleotide-binding</keyword>
<dbReference type="InterPro" id="IPR036637">
    <property type="entry name" value="Phosphohistidine_dom_sf"/>
</dbReference>
<dbReference type="PIRSF" id="PIRSF000853">
    <property type="entry name" value="PPDK"/>
    <property type="match status" value="1"/>
</dbReference>
<evidence type="ECO:0000256" key="3">
    <source>
        <dbReference type="ARBA" id="ARBA00007837"/>
    </source>
</evidence>
<evidence type="ECO:0000256" key="4">
    <source>
        <dbReference type="ARBA" id="ARBA00011994"/>
    </source>
</evidence>
<feature type="domain" description="Pyruvate phosphate dikinase AMP/ATP-binding" evidence="14">
    <location>
        <begin position="21"/>
        <end position="59"/>
    </location>
</feature>
<dbReference type="SUPFAM" id="SSF56059">
    <property type="entry name" value="Glutathione synthetase ATP-binding domain-like"/>
    <property type="match status" value="1"/>
</dbReference>
<dbReference type="RefSeq" id="WP_408077914.1">
    <property type="nucleotide sequence ID" value="NZ_JBELQC010000001.1"/>
</dbReference>
<dbReference type="GO" id="GO:0050242">
    <property type="term" value="F:pyruvate, phosphate dikinase activity"/>
    <property type="evidence" value="ECO:0007669"/>
    <property type="project" value="UniProtKB-EC"/>
</dbReference>
<evidence type="ECO:0000259" key="13">
    <source>
        <dbReference type="Pfam" id="PF00391"/>
    </source>
</evidence>
<name>A0ABW8YP40_9SPHN</name>
<evidence type="ECO:0000313" key="16">
    <source>
        <dbReference type="EMBL" id="MFL9840995.1"/>
    </source>
</evidence>
<evidence type="ECO:0000256" key="2">
    <source>
        <dbReference type="ARBA" id="ARBA00003144"/>
    </source>
</evidence>
<feature type="domain" description="Pyruvate phosphate dikinase AMP/ATP-binding" evidence="14">
    <location>
        <begin position="67"/>
        <end position="302"/>
    </location>
</feature>
<dbReference type="Gene3D" id="1.20.80.30">
    <property type="match status" value="1"/>
</dbReference>
<evidence type="ECO:0000313" key="17">
    <source>
        <dbReference type="Proteomes" id="UP001629244"/>
    </source>
</evidence>
<dbReference type="Pfam" id="PF01326">
    <property type="entry name" value="PPDK_N"/>
    <property type="match status" value="3"/>
</dbReference>
<keyword evidence="9" id="KW-0418">Kinase</keyword>
<evidence type="ECO:0000256" key="7">
    <source>
        <dbReference type="ARBA" id="ARBA00022723"/>
    </source>
</evidence>
<dbReference type="EC" id="2.7.9.1" evidence="4 12"/>
<dbReference type="InterPro" id="IPR023151">
    <property type="entry name" value="PEP_util_CS"/>
</dbReference>
<dbReference type="PROSITE" id="PS00370">
    <property type="entry name" value="PEP_ENZYMES_PHOS_SITE"/>
    <property type="match status" value="1"/>
</dbReference>
<dbReference type="Pfam" id="PF02896">
    <property type="entry name" value="PEP-utilizers_C"/>
    <property type="match status" value="1"/>
</dbReference>
<dbReference type="Proteomes" id="UP001629244">
    <property type="component" value="Unassembled WGS sequence"/>
</dbReference>
<dbReference type="InterPro" id="IPR000121">
    <property type="entry name" value="PEP_util_C"/>
</dbReference>
<accession>A0ABW8YP40</accession>
<dbReference type="NCBIfam" id="NF004531">
    <property type="entry name" value="PRK05878.1"/>
    <property type="match status" value="1"/>
</dbReference>
<dbReference type="InterPro" id="IPR008279">
    <property type="entry name" value="PEP-util_enz_mobile_dom"/>
</dbReference>
<dbReference type="SUPFAM" id="SSF52009">
    <property type="entry name" value="Phosphohistidine domain"/>
    <property type="match status" value="1"/>
</dbReference>
<comment type="similarity">
    <text evidence="3 12">Belongs to the PEP-utilizing enzyme family.</text>
</comment>
<proteinExistence type="inferred from homology"/>
<evidence type="ECO:0000256" key="10">
    <source>
        <dbReference type="ARBA" id="ARBA00022840"/>
    </source>
</evidence>
<reference evidence="16 17" key="1">
    <citation type="submission" date="2024-06" db="EMBL/GenBank/DDBJ databases">
        <authorList>
            <person name="Kaempfer P."/>
            <person name="Viver T."/>
        </authorList>
    </citation>
    <scope>NUCLEOTIDE SEQUENCE [LARGE SCALE GENOMIC DNA]</scope>
    <source>
        <strain evidence="16 17">ST-64</strain>
    </source>
</reference>
<evidence type="ECO:0000256" key="9">
    <source>
        <dbReference type="ARBA" id="ARBA00022777"/>
    </source>
</evidence>
<dbReference type="InterPro" id="IPR018274">
    <property type="entry name" value="PEP_util_AS"/>
</dbReference>
<comment type="function">
    <text evidence="2">Catalyzes the reversible phosphorylation of pyruvate and phosphate.</text>
</comment>
<feature type="domain" description="PEP-utilising enzyme C-terminal" evidence="15">
    <location>
        <begin position="531"/>
        <end position="882"/>
    </location>
</feature>
<dbReference type="Gene3D" id="1.10.189.10">
    <property type="entry name" value="Pyruvate Phosphate Dikinase, domain 2"/>
    <property type="match status" value="1"/>
</dbReference>
<evidence type="ECO:0000256" key="5">
    <source>
        <dbReference type="ARBA" id="ARBA00020138"/>
    </source>
</evidence>
<dbReference type="Gene3D" id="3.30.1490.20">
    <property type="entry name" value="ATP-grasp fold, A domain"/>
    <property type="match status" value="1"/>
</dbReference>
<evidence type="ECO:0000256" key="6">
    <source>
        <dbReference type="ARBA" id="ARBA00022679"/>
    </source>
</evidence>
<evidence type="ECO:0000256" key="12">
    <source>
        <dbReference type="PIRNR" id="PIRNR000853"/>
    </source>
</evidence>
<comment type="catalytic activity">
    <reaction evidence="12">
        <text>pyruvate + phosphate + ATP = phosphoenolpyruvate + AMP + diphosphate + H(+)</text>
        <dbReference type="Rhea" id="RHEA:10756"/>
        <dbReference type="ChEBI" id="CHEBI:15361"/>
        <dbReference type="ChEBI" id="CHEBI:15378"/>
        <dbReference type="ChEBI" id="CHEBI:30616"/>
        <dbReference type="ChEBI" id="CHEBI:33019"/>
        <dbReference type="ChEBI" id="CHEBI:43474"/>
        <dbReference type="ChEBI" id="CHEBI:58702"/>
        <dbReference type="ChEBI" id="CHEBI:456215"/>
        <dbReference type="EC" id="2.7.9.1"/>
    </reaction>
</comment>